<dbReference type="InterPro" id="IPR012551">
    <property type="entry name" value="DUF1707_SHOCT-like"/>
</dbReference>
<protein>
    <submittedName>
        <fullName evidence="4">DUF1707 domain-containing protein</fullName>
    </submittedName>
</protein>
<dbReference type="EMBL" id="JAROCF010000001">
    <property type="protein sequence ID" value="MDN4615354.1"/>
    <property type="molecule type" value="Genomic_DNA"/>
</dbReference>
<dbReference type="Pfam" id="PF08044">
    <property type="entry name" value="DUF1707"/>
    <property type="match status" value="1"/>
</dbReference>
<dbReference type="Proteomes" id="UP001174208">
    <property type="component" value="Unassembled WGS sequence"/>
</dbReference>
<proteinExistence type="predicted"/>
<keyword evidence="2" id="KW-0812">Transmembrane</keyword>
<keyword evidence="2" id="KW-1133">Transmembrane helix</keyword>
<dbReference type="RefSeq" id="WP_301208457.1">
    <property type="nucleotide sequence ID" value="NZ_JAROCF010000001.1"/>
</dbReference>
<gene>
    <name evidence="4" type="ORF">P5G50_12945</name>
</gene>
<organism evidence="4 5">
    <name type="scientific">Leifsonia williamsii</name>
    <dbReference type="NCBI Taxonomy" id="3035919"/>
    <lineage>
        <taxon>Bacteria</taxon>
        <taxon>Bacillati</taxon>
        <taxon>Actinomycetota</taxon>
        <taxon>Actinomycetes</taxon>
        <taxon>Micrococcales</taxon>
        <taxon>Microbacteriaceae</taxon>
        <taxon>Leifsonia</taxon>
    </lineage>
</organism>
<evidence type="ECO:0000256" key="1">
    <source>
        <dbReference type="SAM" id="MobiDB-lite"/>
    </source>
</evidence>
<name>A0ABT8KD22_9MICO</name>
<keyword evidence="2" id="KW-0472">Membrane</keyword>
<feature type="domain" description="DUF1707" evidence="3">
    <location>
        <begin position="12"/>
        <end position="64"/>
    </location>
</feature>
<feature type="region of interest" description="Disordered" evidence="1">
    <location>
        <begin position="67"/>
        <end position="108"/>
    </location>
</feature>
<feature type="transmembrane region" description="Helical" evidence="2">
    <location>
        <begin position="131"/>
        <end position="154"/>
    </location>
</feature>
<feature type="transmembrane region" description="Helical" evidence="2">
    <location>
        <begin position="160"/>
        <end position="179"/>
    </location>
</feature>
<comment type="caution">
    <text evidence="4">The sequence shown here is derived from an EMBL/GenBank/DDBJ whole genome shotgun (WGS) entry which is preliminary data.</text>
</comment>
<reference evidence="4" key="1">
    <citation type="submission" date="2023-06" db="EMBL/GenBank/DDBJ databases">
        <title>MT1 and MT2 Draft Genomes of Novel Species.</title>
        <authorList>
            <person name="Venkateswaran K."/>
        </authorList>
    </citation>
    <scope>NUCLEOTIDE SEQUENCE</scope>
    <source>
        <strain evidence="4">F6_8S_P_1B</strain>
    </source>
</reference>
<evidence type="ECO:0000313" key="5">
    <source>
        <dbReference type="Proteomes" id="UP001174208"/>
    </source>
</evidence>
<evidence type="ECO:0000259" key="3">
    <source>
        <dbReference type="Pfam" id="PF08044"/>
    </source>
</evidence>
<keyword evidence="5" id="KW-1185">Reference proteome</keyword>
<sequence>MSDISDPAGASLRLSNDERERAVAALQTHATAGRLDDAELQSRSAAARSAVTRGDLAPLFTDLPGGLHLDPAGGHHPGAAEQPGGAQPAAAFPQTPQDQTSYAQGGQYGQPAQNAPYGYGAPQPEQPGSRWGLLVVSIMPFIAVILFFLTGMVWGYQFSWLWFLLIPLAGALVYGVGGAQRRR</sequence>
<evidence type="ECO:0000313" key="4">
    <source>
        <dbReference type="EMBL" id="MDN4615354.1"/>
    </source>
</evidence>
<accession>A0ABT8KD22</accession>
<evidence type="ECO:0000256" key="2">
    <source>
        <dbReference type="SAM" id="Phobius"/>
    </source>
</evidence>